<keyword evidence="1" id="KW-0175">Coiled coil</keyword>
<dbReference type="AlphaFoldDB" id="A0AA36MSY9"/>
<dbReference type="EMBL" id="CAUJNA010000940">
    <property type="protein sequence ID" value="CAJ1382742.1"/>
    <property type="molecule type" value="Genomic_DNA"/>
</dbReference>
<feature type="coiled-coil region" evidence="1">
    <location>
        <begin position="206"/>
        <end position="247"/>
    </location>
</feature>
<comment type="caution">
    <text evidence="2">The sequence shown here is derived from an EMBL/GenBank/DDBJ whole genome shotgun (WGS) entry which is preliminary data.</text>
</comment>
<evidence type="ECO:0000313" key="2">
    <source>
        <dbReference type="EMBL" id="CAJ1382742.1"/>
    </source>
</evidence>
<name>A0AA36MSY9_9DINO</name>
<organism evidence="2 3">
    <name type="scientific">Effrenium voratum</name>
    <dbReference type="NCBI Taxonomy" id="2562239"/>
    <lineage>
        <taxon>Eukaryota</taxon>
        <taxon>Sar</taxon>
        <taxon>Alveolata</taxon>
        <taxon>Dinophyceae</taxon>
        <taxon>Suessiales</taxon>
        <taxon>Symbiodiniaceae</taxon>
        <taxon>Effrenium</taxon>
    </lineage>
</organism>
<keyword evidence="3" id="KW-1185">Reference proteome</keyword>
<dbReference type="Proteomes" id="UP001178507">
    <property type="component" value="Unassembled WGS sequence"/>
</dbReference>
<reference evidence="2" key="1">
    <citation type="submission" date="2023-08" db="EMBL/GenBank/DDBJ databases">
        <authorList>
            <person name="Chen Y."/>
            <person name="Shah S."/>
            <person name="Dougan E. K."/>
            <person name="Thang M."/>
            <person name="Chan C."/>
        </authorList>
    </citation>
    <scope>NUCLEOTIDE SEQUENCE</scope>
</reference>
<evidence type="ECO:0000256" key="1">
    <source>
        <dbReference type="SAM" id="Coils"/>
    </source>
</evidence>
<feature type="coiled-coil region" evidence="1">
    <location>
        <begin position="347"/>
        <end position="374"/>
    </location>
</feature>
<protein>
    <submittedName>
        <fullName evidence="2">Uncharacterized protein</fullName>
    </submittedName>
</protein>
<evidence type="ECO:0000313" key="3">
    <source>
        <dbReference type="Proteomes" id="UP001178507"/>
    </source>
</evidence>
<gene>
    <name evidence="2" type="ORF">EVOR1521_LOCUS10061</name>
</gene>
<accession>A0AA36MSY9</accession>
<sequence>MQSAKVSFEDAPLVQIAQNQKDLEEQIATATRIHTSKVSTLMKSIDKLQKDNLLLHKRSKEANRTGQYKRLQAELGRQDVMIEALRCCVDTSRAQELLADAITSVGNVIECKSCNGVKQELFKSDNDQLCKQCYCQRFWQEPAPESRVTCAAAEFPATIEELQEECRAVEHELGIAKRASRKQQPSKDTAPTFAAFSTVSALTNLLAGYVQRSDQLRKENETLQNQREQLERSVADQEEVARLQLQQQILSLPGLPGDSKESSTAEDLESRLRLRQGEMDRVTQTVAETQRLLAFQSAKQEAMQEELAATHSELSTLQRETDAWVSIQSAGHAKHLDKLKRSQDQTLQQLKHGREQLKATIGKLRKSLKDATDQRSPLEVQTRSKAQAARLIAVCPVKKKDWPNFWSQLQMEEESGMATPVRQVLSAHGVQVSDGEMPDSLKLVKVEDLKRDLCKLEIAESEVNELLKRCGAREMHKAFQARAEPKLAALDRIEKLSSSEQETLQRFFAE</sequence>
<proteinExistence type="predicted"/>
<feature type="non-terminal residue" evidence="2">
    <location>
        <position position="510"/>
    </location>
</feature>